<dbReference type="InterPro" id="IPR012337">
    <property type="entry name" value="RNaseH-like_sf"/>
</dbReference>
<proteinExistence type="predicted"/>
<dbReference type="SUPFAM" id="SSF53098">
    <property type="entry name" value="Ribonuclease H-like"/>
    <property type="match status" value="1"/>
</dbReference>
<sequence>PLPFWRENHGRFPAIASLARDILTIPATGAGVERLFNTARDICHYRRGRIKSETIEELMLFLCSSRFDLELHEAKELERFFSLNKIE</sequence>
<dbReference type="GO" id="GO:0046983">
    <property type="term" value="F:protein dimerization activity"/>
    <property type="evidence" value="ECO:0007669"/>
    <property type="project" value="InterPro"/>
</dbReference>
<dbReference type="InterPro" id="IPR008906">
    <property type="entry name" value="HATC_C_dom"/>
</dbReference>
<evidence type="ECO:0000259" key="1">
    <source>
        <dbReference type="Pfam" id="PF05699"/>
    </source>
</evidence>
<feature type="domain" description="HAT C-terminal dimerisation" evidence="1">
    <location>
        <begin position="1"/>
        <end position="59"/>
    </location>
</feature>
<dbReference type="EMBL" id="MDYP01000319">
    <property type="protein sequence ID" value="OQD89289.1"/>
    <property type="molecule type" value="Genomic_DNA"/>
</dbReference>
<feature type="non-terminal residue" evidence="2">
    <location>
        <position position="1"/>
    </location>
</feature>
<comment type="caution">
    <text evidence="2">The sequence shown here is derived from an EMBL/GenBank/DDBJ whole genome shotgun (WGS) entry which is preliminary data.</text>
</comment>
<keyword evidence="3" id="KW-1185">Reference proteome</keyword>
<reference evidence="3" key="1">
    <citation type="journal article" date="2017" name="Nat. Microbiol.">
        <title>Global analysis of biosynthetic gene clusters reveals vast potential of secondary metabolite production in Penicillium species.</title>
        <authorList>
            <person name="Nielsen J.C."/>
            <person name="Grijseels S."/>
            <person name="Prigent S."/>
            <person name="Ji B."/>
            <person name="Dainat J."/>
            <person name="Nielsen K.F."/>
            <person name="Frisvad J.C."/>
            <person name="Workman M."/>
            <person name="Nielsen J."/>
        </authorList>
    </citation>
    <scope>NUCLEOTIDE SEQUENCE [LARGE SCALE GENOMIC DNA]</scope>
    <source>
        <strain evidence="3">IBT 29486</strain>
    </source>
</reference>
<dbReference type="Proteomes" id="UP000191518">
    <property type="component" value="Unassembled WGS sequence"/>
</dbReference>
<organism evidence="2 3">
    <name type="scientific">Penicillium vulpinum</name>
    <dbReference type="NCBI Taxonomy" id="29845"/>
    <lineage>
        <taxon>Eukaryota</taxon>
        <taxon>Fungi</taxon>
        <taxon>Dikarya</taxon>
        <taxon>Ascomycota</taxon>
        <taxon>Pezizomycotina</taxon>
        <taxon>Eurotiomycetes</taxon>
        <taxon>Eurotiomycetidae</taxon>
        <taxon>Eurotiales</taxon>
        <taxon>Aspergillaceae</taxon>
        <taxon>Penicillium</taxon>
    </lineage>
</organism>
<feature type="non-terminal residue" evidence="2">
    <location>
        <position position="87"/>
    </location>
</feature>
<protein>
    <recommendedName>
        <fullName evidence="1">HAT C-terminal dimerisation domain-containing protein</fullName>
    </recommendedName>
</protein>
<dbReference type="AlphaFoldDB" id="A0A1V6QJ68"/>
<name>A0A1V6QJ68_9EURO</name>
<evidence type="ECO:0000313" key="2">
    <source>
        <dbReference type="EMBL" id="OQD89289.1"/>
    </source>
</evidence>
<accession>A0A1V6QJ68</accession>
<evidence type="ECO:0000313" key="3">
    <source>
        <dbReference type="Proteomes" id="UP000191518"/>
    </source>
</evidence>
<dbReference type="Pfam" id="PF05699">
    <property type="entry name" value="Dimer_Tnp_hAT"/>
    <property type="match status" value="1"/>
</dbReference>
<gene>
    <name evidence="2" type="ORF">PENVUL_c320G06413</name>
</gene>